<comment type="similarity">
    <text evidence="3">Belongs to the flavoredoxin family.</text>
</comment>
<evidence type="ECO:0000313" key="5">
    <source>
        <dbReference type="EMBL" id="ALC16367.1"/>
    </source>
</evidence>
<dbReference type="AlphaFoldDB" id="A0A0M4D932"/>
<dbReference type="InterPro" id="IPR052174">
    <property type="entry name" value="Flavoredoxin"/>
</dbReference>
<proteinExistence type="inferred from homology"/>
<comment type="cofactor">
    <cofactor evidence="1">
        <name>FMN</name>
        <dbReference type="ChEBI" id="CHEBI:58210"/>
    </cofactor>
</comment>
<dbReference type="OrthoDB" id="9794638at2"/>
<dbReference type="STRING" id="1603606.DSOUD_1588"/>
<evidence type="ECO:0000256" key="2">
    <source>
        <dbReference type="ARBA" id="ARBA00022630"/>
    </source>
</evidence>
<dbReference type="Gene3D" id="2.30.110.10">
    <property type="entry name" value="Electron Transport, Fmn-binding Protein, Chain A"/>
    <property type="match status" value="1"/>
</dbReference>
<accession>A0A0M4D932</accession>
<keyword evidence="2" id="KW-0285">Flavoprotein</keyword>
<evidence type="ECO:0000259" key="4">
    <source>
        <dbReference type="SMART" id="SM00903"/>
    </source>
</evidence>
<dbReference type="Pfam" id="PF01613">
    <property type="entry name" value="Flavin_Reduct"/>
    <property type="match status" value="1"/>
</dbReference>
<evidence type="ECO:0000256" key="3">
    <source>
        <dbReference type="ARBA" id="ARBA00038054"/>
    </source>
</evidence>
<keyword evidence="6" id="KW-1185">Reference proteome</keyword>
<dbReference type="EMBL" id="CP010802">
    <property type="protein sequence ID" value="ALC16367.1"/>
    <property type="molecule type" value="Genomic_DNA"/>
</dbReference>
<dbReference type="PANTHER" id="PTHR43567">
    <property type="entry name" value="FLAVOREDOXIN-RELATED-RELATED"/>
    <property type="match status" value="1"/>
</dbReference>
<dbReference type="SUPFAM" id="SSF50475">
    <property type="entry name" value="FMN-binding split barrel"/>
    <property type="match status" value="1"/>
</dbReference>
<dbReference type="KEGG" id="des:DSOUD_1588"/>
<evidence type="ECO:0000313" key="6">
    <source>
        <dbReference type="Proteomes" id="UP000057158"/>
    </source>
</evidence>
<sequence length="190" mass="20526">MKKRTLGPCVTFFPQPTTLISTLDAEGDADIMTATWTGIVSKTPPTMAVSLHQGRKTYENIRASGCFVVNMVPSRLAVEADFCGLKSGRDEDKLAVTGLRAAAAVHVAAPLIAESPLNVECRYCGELELGDYRLVLGEILEIHAAEAAFDPEGEMSPLAFDPLVYLGGIREYWSLGEKVADAYQAGKKLF</sequence>
<feature type="domain" description="Flavin reductase like" evidence="4">
    <location>
        <begin position="10"/>
        <end position="172"/>
    </location>
</feature>
<dbReference type="GO" id="GO:0016646">
    <property type="term" value="F:oxidoreductase activity, acting on the CH-NH group of donors, NAD or NADP as acceptor"/>
    <property type="evidence" value="ECO:0007669"/>
    <property type="project" value="UniProtKB-ARBA"/>
</dbReference>
<name>A0A0M4D932_9BACT</name>
<reference evidence="5 6" key="1">
    <citation type="submission" date="2015-07" db="EMBL/GenBank/DDBJ databases">
        <title>Isolation and Genomic Characterization of a Novel Halophilic Metal-Reducing Deltaproteobacterium from the Deep Subsurface.</title>
        <authorList>
            <person name="Badalamenti J.P."/>
            <person name="Summers Z.M."/>
            <person name="Gralnick J.A."/>
            <person name="Bond D.R."/>
        </authorList>
    </citation>
    <scope>NUCLEOTIDE SEQUENCE [LARGE SCALE GENOMIC DNA]</scope>
    <source>
        <strain evidence="5 6">WTL</strain>
    </source>
</reference>
<dbReference type="Proteomes" id="UP000057158">
    <property type="component" value="Chromosome"/>
</dbReference>
<dbReference type="InterPro" id="IPR012349">
    <property type="entry name" value="Split_barrel_FMN-bd"/>
</dbReference>
<protein>
    <submittedName>
        <fullName evidence="5">NADH-FMN oxidoreductase RutF, flavin reductase (DIM6/NTAB) family</fullName>
    </submittedName>
</protein>
<dbReference type="GO" id="GO:0010181">
    <property type="term" value="F:FMN binding"/>
    <property type="evidence" value="ECO:0007669"/>
    <property type="project" value="InterPro"/>
</dbReference>
<dbReference type="RefSeq" id="WP_053550481.1">
    <property type="nucleotide sequence ID" value="NZ_CP010802.1"/>
</dbReference>
<evidence type="ECO:0000256" key="1">
    <source>
        <dbReference type="ARBA" id="ARBA00001917"/>
    </source>
</evidence>
<dbReference type="PANTHER" id="PTHR43567:SF1">
    <property type="entry name" value="FLAVOREDOXIN"/>
    <property type="match status" value="1"/>
</dbReference>
<gene>
    <name evidence="5" type="ORF">DSOUD_1588</name>
</gene>
<dbReference type="SMART" id="SM00903">
    <property type="entry name" value="Flavin_Reduct"/>
    <property type="match status" value="1"/>
</dbReference>
<dbReference type="PATRIC" id="fig|1603606.3.peg.1729"/>
<dbReference type="InterPro" id="IPR002563">
    <property type="entry name" value="Flavin_Rdtase-like_dom"/>
</dbReference>
<organism evidence="5 6">
    <name type="scientific">Desulfuromonas soudanensis</name>
    <dbReference type="NCBI Taxonomy" id="1603606"/>
    <lineage>
        <taxon>Bacteria</taxon>
        <taxon>Pseudomonadati</taxon>
        <taxon>Thermodesulfobacteriota</taxon>
        <taxon>Desulfuromonadia</taxon>
        <taxon>Desulfuromonadales</taxon>
        <taxon>Desulfuromonadaceae</taxon>
        <taxon>Desulfuromonas</taxon>
    </lineage>
</organism>